<name>A0A6P7S769_9MOLL</name>
<organism evidence="8 9">
    <name type="scientific">Octopus sinensis</name>
    <name type="common">East Asian common octopus</name>
    <dbReference type="NCBI Taxonomy" id="2607531"/>
    <lineage>
        <taxon>Eukaryota</taxon>
        <taxon>Metazoa</taxon>
        <taxon>Spiralia</taxon>
        <taxon>Lophotrochozoa</taxon>
        <taxon>Mollusca</taxon>
        <taxon>Cephalopoda</taxon>
        <taxon>Coleoidea</taxon>
        <taxon>Octopodiformes</taxon>
        <taxon>Octopoda</taxon>
        <taxon>Incirrata</taxon>
        <taxon>Octopodidae</taxon>
        <taxon>Octopus</taxon>
    </lineage>
</organism>
<dbReference type="InterPro" id="IPR053835">
    <property type="entry name" value="ASH2L-like_WH"/>
</dbReference>
<keyword evidence="5" id="KW-0539">Nucleus</keyword>
<dbReference type="InterPro" id="IPR043136">
    <property type="entry name" value="B30.2/SPRY_sf"/>
</dbReference>
<dbReference type="Gene3D" id="2.60.120.920">
    <property type="match status" value="1"/>
</dbReference>
<evidence type="ECO:0000256" key="5">
    <source>
        <dbReference type="ARBA" id="ARBA00023242"/>
    </source>
</evidence>
<keyword evidence="8" id="KW-1185">Reference proteome</keyword>
<keyword evidence="4" id="KW-0862">Zinc</keyword>
<evidence type="ECO:0000313" key="8">
    <source>
        <dbReference type="Proteomes" id="UP000515154"/>
    </source>
</evidence>
<comment type="subcellular location">
    <subcellularLocation>
        <location evidence="1">Nucleus</location>
    </subcellularLocation>
</comment>
<dbReference type="CDD" id="cd15583">
    <property type="entry name" value="PHD_ash2p_like"/>
    <property type="match status" value="1"/>
</dbReference>
<dbReference type="CDD" id="cd12872">
    <property type="entry name" value="SPRY_Ash2"/>
    <property type="match status" value="1"/>
</dbReference>
<dbReference type="InterPro" id="IPR003877">
    <property type="entry name" value="SPRY_dom"/>
</dbReference>
<dbReference type="GO" id="GO:0008168">
    <property type="term" value="F:methyltransferase activity"/>
    <property type="evidence" value="ECO:0007669"/>
    <property type="project" value="UniProtKB-KW"/>
</dbReference>
<keyword evidence="9" id="KW-0808">Transferase</keyword>
<evidence type="ECO:0000256" key="2">
    <source>
        <dbReference type="ARBA" id="ARBA00022723"/>
    </source>
</evidence>
<proteinExistence type="predicted"/>
<evidence type="ECO:0000256" key="1">
    <source>
        <dbReference type="ARBA" id="ARBA00004123"/>
    </source>
</evidence>
<sequence>MSTPGVEASSMAENNEEKTIPLEQNNSENQSSKTGDSSEETVAEVASSKKEESEKKEETPKESENQEDMEVESKSLDKNSENNNNKKDTESSEQPQLPTTPPPPPPNETETPPPPPPDDSPSMETEVDNAPDTPATIPATPVAADMVDLSEMETDMNTASKSNDTDETTSQTGAEDVESSQTNADSFDEENTDYTAGKAAQFGERRISDQTKDTKMDSSESKSSEFDADPDKRSVKESDAEPVKNPQCYCKQGRKLGTVEFQCSSCYKWFHIDCIKMPLGKCVPFMSNYLFYCKSKKCSPNGESFSKKHASFSQMCYTAVANLTFQNQSHPDQKFMFSKKDIIPYIDKNWESLTTMPRRIKPTWHTTIVKTMTKDADIFMCSEEIPGDPHFGLVNSDLEKISPNYDLIKSIIMNKGADPKGSSGLSEGPTSKGRGNKRKAPLDGTQQTGTKQKKSELNSAMKLAPHGYPLEHPFNKDGYRYILAEQDPHAPNRQAFDESSDWAGKPIPGYLYRTSLGNDVLFALHDRAPQLKISDDCLTVTGDKGYSMVRATHGIRCGSWYYEAKIDDMPLDTATRIGWAQPLGNVQAPCGYDKFSYSWRSKKGTSFHQSRGKHFSFGYGEGDVLGFYIYLPQPDDPGKLLPPTYKDKPLVKFKSHLYYEEKDYVSEAEKNLQISPGSKLITYKNGEIQGIMFTDIFEGVYHPSVSLYKNATVSVNFGPNFKYPPKDCGPYTPMSRAAGEAMVEYSLADVIYHIENEGNTPEF</sequence>
<dbReference type="GO" id="GO:0032259">
    <property type="term" value="P:methylation"/>
    <property type="evidence" value="ECO:0007669"/>
    <property type="project" value="UniProtKB-KW"/>
</dbReference>
<dbReference type="KEGG" id="osn:115209695"/>
<dbReference type="GO" id="GO:0008270">
    <property type="term" value="F:zinc ion binding"/>
    <property type="evidence" value="ECO:0007669"/>
    <property type="project" value="UniProtKB-KW"/>
</dbReference>
<dbReference type="PANTHER" id="PTHR10598">
    <property type="entry name" value="SET1/ASH2 HISTONE METHYLTRANSFERASE COMPLEX SUBUNIT ASH2"/>
    <property type="match status" value="1"/>
</dbReference>
<dbReference type="RefSeq" id="XP_029634040.1">
    <property type="nucleotide sequence ID" value="XM_029778180.2"/>
</dbReference>
<feature type="region of interest" description="Disordered" evidence="6">
    <location>
        <begin position="418"/>
        <end position="456"/>
    </location>
</feature>
<dbReference type="GO" id="GO:0000976">
    <property type="term" value="F:transcription cis-regulatory region binding"/>
    <property type="evidence" value="ECO:0007669"/>
    <property type="project" value="TreeGrafter"/>
</dbReference>
<feature type="region of interest" description="Disordered" evidence="6">
    <location>
        <begin position="1"/>
        <end position="240"/>
    </location>
</feature>
<dbReference type="SUPFAM" id="SSF57903">
    <property type="entry name" value="FYVE/PHD zinc finger"/>
    <property type="match status" value="1"/>
</dbReference>
<keyword evidence="9" id="KW-0489">Methyltransferase</keyword>
<dbReference type="GO" id="GO:0048188">
    <property type="term" value="C:Set1C/COMPASS complex"/>
    <property type="evidence" value="ECO:0007669"/>
    <property type="project" value="InterPro"/>
</dbReference>
<dbReference type="AlphaFoldDB" id="A0A6P7S769"/>
<keyword evidence="3" id="KW-0863">Zinc-finger</keyword>
<feature type="domain" description="B30.2/SPRY" evidence="7">
    <location>
        <begin position="500"/>
        <end position="722"/>
    </location>
</feature>
<dbReference type="InterPro" id="IPR037353">
    <property type="entry name" value="ASH2"/>
</dbReference>
<dbReference type="Pfam" id="PF21198">
    <property type="entry name" value="ASH2L-like_WH"/>
    <property type="match status" value="1"/>
</dbReference>
<gene>
    <name evidence="9" type="primary">LOC115209695</name>
</gene>
<dbReference type="InterPro" id="IPR013320">
    <property type="entry name" value="ConA-like_dom_sf"/>
</dbReference>
<evidence type="ECO:0000259" key="7">
    <source>
        <dbReference type="PROSITE" id="PS50188"/>
    </source>
</evidence>
<dbReference type="InterPro" id="IPR011011">
    <property type="entry name" value="Znf_FYVE_PHD"/>
</dbReference>
<evidence type="ECO:0000256" key="4">
    <source>
        <dbReference type="ARBA" id="ARBA00022833"/>
    </source>
</evidence>
<dbReference type="SMART" id="SM00449">
    <property type="entry name" value="SPRY"/>
    <property type="match status" value="1"/>
</dbReference>
<dbReference type="InterPro" id="IPR049455">
    <property type="entry name" value="ASH2-like_PHD"/>
</dbReference>
<feature type="compositionally biased region" description="Basic and acidic residues" evidence="6">
    <location>
        <begin position="47"/>
        <end position="64"/>
    </location>
</feature>
<dbReference type="SUPFAM" id="SSF49899">
    <property type="entry name" value="Concanavalin A-like lectins/glucanases"/>
    <property type="match status" value="1"/>
</dbReference>
<dbReference type="Pfam" id="PF21257">
    <property type="entry name" value="PHD_ash2p_like"/>
    <property type="match status" value="1"/>
</dbReference>
<feature type="compositionally biased region" description="Low complexity" evidence="6">
    <location>
        <begin position="120"/>
        <end position="145"/>
    </location>
</feature>
<dbReference type="PROSITE" id="PS50188">
    <property type="entry name" value="B302_SPRY"/>
    <property type="match status" value="1"/>
</dbReference>
<dbReference type="Proteomes" id="UP000515154">
    <property type="component" value="Linkage group LG3"/>
</dbReference>
<evidence type="ECO:0000256" key="6">
    <source>
        <dbReference type="SAM" id="MobiDB-lite"/>
    </source>
</evidence>
<feature type="compositionally biased region" description="Polar residues" evidence="6">
    <location>
        <begin position="22"/>
        <end position="35"/>
    </location>
</feature>
<evidence type="ECO:0000313" key="9">
    <source>
        <dbReference type="RefSeq" id="XP_029634040.1"/>
    </source>
</evidence>
<evidence type="ECO:0000256" key="3">
    <source>
        <dbReference type="ARBA" id="ARBA00022771"/>
    </source>
</evidence>
<accession>A0A6P7S769</accession>
<keyword evidence="2" id="KW-0479">Metal-binding</keyword>
<reference evidence="9" key="1">
    <citation type="submission" date="2025-08" db="UniProtKB">
        <authorList>
            <consortium name="RefSeq"/>
        </authorList>
    </citation>
    <scope>IDENTIFICATION</scope>
</reference>
<feature type="compositionally biased region" description="Polar residues" evidence="6">
    <location>
        <begin position="155"/>
        <end position="185"/>
    </location>
</feature>
<protein>
    <submittedName>
        <fullName evidence="9">Set1/Ash2 histone methyltransferase complex subunit ASH2 isoform X1</fullName>
    </submittedName>
</protein>
<feature type="compositionally biased region" description="Basic and acidic residues" evidence="6">
    <location>
        <begin position="71"/>
        <end position="90"/>
    </location>
</feature>
<dbReference type="Gene3D" id="3.90.980.20">
    <property type="match status" value="1"/>
</dbReference>
<feature type="compositionally biased region" description="Basic and acidic residues" evidence="6">
    <location>
        <begin position="203"/>
        <end position="240"/>
    </location>
</feature>
<dbReference type="InterPro" id="IPR001870">
    <property type="entry name" value="B30.2/SPRY"/>
</dbReference>
<feature type="compositionally biased region" description="Pro residues" evidence="6">
    <location>
        <begin position="98"/>
        <end position="119"/>
    </location>
</feature>
<dbReference type="PANTHER" id="PTHR10598:SF0">
    <property type="entry name" value="SET1_ASH2 HISTONE METHYLTRANSFERASE COMPLEX SUBUNIT ASH2"/>
    <property type="match status" value="1"/>
</dbReference>